<sequence>MEKEKLIKDITFNPNRPYCRTEIDEAFTKRKARMHQEALKRGRAYDGQNLALYQDCYTGKTLRGGDRYDYEHILSAEAVFDYYKATHTNEQIAVIVNHPDNVGTTLRTINQYKGKYDLVARILDNPAKMAEFDIDAALTKRNLQKAQQAVFGNK</sequence>
<dbReference type="AlphaFoldDB" id="A0A1M6CP36"/>
<evidence type="ECO:0000313" key="2">
    <source>
        <dbReference type="Proteomes" id="UP000184231"/>
    </source>
</evidence>
<dbReference type="OrthoDB" id="824656at2"/>
<evidence type="ECO:0000313" key="1">
    <source>
        <dbReference type="EMBL" id="SHI62767.1"/>
    </source>
</evidence>
<accession>A0A1M6CP36</accession>
<reference evidence="1 2" key="1">
    <citation type="submission" date="2016-11" db="EMBL/GenBank/DDBJ databases">
        <authorList>
            <person name="Jaros S."/>
            <person name="Januszkiewicz K."/>
            <person name="Wedrychowicz H."/>
        </authorList>
    </citation>
    <scope>NUCLEOTIDE SEQUENCE [LARGE SCALE GENOMIC DNA]</scope>
    <source>
        <strain evidence="1 2">CGMCC 1.8863</strain>
    </source>
</reference>
<gene>
    <name evidence="1" type="ORF">SAMN04487911_1046</name>
</gene>
<dbReference type="EMBL" id="FQYX01000004">
    <property type="protein sequence ID" value="SHI62767.1"/>
    <property type="molecule type" value="Genomic_DNA"/>
</dbReference>
<organism evidence="1 2">
    <name type="scientific">Arenibacter nanhaiticus</name>
    <dbReference type="NCBI Taxonomy" id="558155"/>
    <lineage>
        <taxon>Bacteria</taxon>
        <taxon>Pseudomonadati</taxon>
        <taxon>Bacteroidota</taxon>
        <taxon>Flavobacteriia</taxon>
        <taxon>Flavobacteriales</taxon>
        <taxon>Flavobacteriaceae</taxon>
        <taxon>Arenibacter</taxon>
    </lineage>
</organism>
<proteinExistence type="predicted"/>
<dbReference type="Proteomes" id="UP000184231">
    <property type="component" value="Unassembled WGS sequence"/>
</dbReference>
<name>A0A1M6CP36_9FLAO</name>
<keyword evidence="2" id="KW-1185">Reference proteome</keyword>
<dbReference type="RefSeq" id="WP_072763422.1">
    <property type="nucleotide sequence ID" value="NZ_FQYX01000004.1"/>
</dbReference>
<protein>
    <submittedName>
        <fullName evidence="1">Uncharacterized protein</fullName>
    </submittedName>
</protein>